<keyword evidence="3" id="KW-1185">Reference proteome</keyword>
<gene>
    <name evidence="2" type="ORF">GWK47_007271</name>
</gene>
<dbReference type="EMBL" id="JACEEZ010014460">
    <property type="protein sequence ID" value="KAG0719472.1"/>
    <property type="molecule type" value="Genomic_DNA"/>
</dbReference>
<accession>A0A8J4Y2W7</accession>
<comment type="caution">
    <text evidence="2">The sequence shown here is derived from an EMBL/GenBank/DDBJ whole genome shotgun (WGS) entry which is preliminary data.</text>
</comment>
<evidence type="ECO:0000313" key="2">
    <source>
        <dbReference type="EMBL" id="KAG0719472.1"/>
    </source>
</evidence>
<dbReference type="AlphaFoldDB" id="A0A8J4Y2W7"/>
<feature type="region of interest" description="Disordered" evidence="1">
    <location>
        <begin position="84"/>
        <end position="122"/>
    </location>
</feature>
<proteinExistence type="predicted"/>
<sequence>MAAIGGELQPALAPRHDPATQCRPLSSLVESGTQMEGRLYIFGERDLFLLLRSYEYLVGQETVAIRSRVSHQPAFSYVRQALRESRRRGVQLPTERPIDMPDYHRRRGESDSVSYEPAAGRH</sequence>
<organism evidence="2 3">
    <name type="scientific">Chionoecetes opilio</name>
    <name type="common">Atlantic snow crab</name>
    <name type="synonym">Cancer opilio</name>
    <dbReference type="NCBI Taxonomy" id="41210"/>
    <lineage>
        <taxon>Eukaryota</taxon>
        <taxon>Metazoa</taxon>
        <taxon>Ecdysozoa</taxon>
        <taxon>Arthropoda</taxon>
        <taxon>Crustacea</taxon>
        <taxon>Multicrustacea</taxon>
        <taxon>Malacostraca</taxon>
        <taxon>Eumalacostraca</taxon>
        <taxon>Eucarida</taxon>
        <taxon>Decapoda</taxon>
        <taxon>Pleocyemata</taxon>
        <taxon>Brachyura</taxon>
        <taxon>Eubrachyura</taxon>
        <taxon>Majoidea</taxon>
        <taxon>Majidae</taxon>
        <taxon>Chionoecetes</taxon>
    </lineage>
</organism>
<evidence type="ECO:0000256" key="1">
    <source>
        <dbReference type="SAM" id="MobiDB-lite"/>
    </source>
</evidence>
<protein>
    <submittedName>
        <fullName evidence="2">Uncharacterized protein</fullName>
    </submittedName>
</protein>
<reference evidence="2" key="1">
    <citation type="submission" date="2020-07" db="EMBL/GenBank/DDBJ databases">
        <title>The High-quality genome of the commercially important snow crab, Chionoecetes opilio.</title>
        <authorList>
            <person name="Jeong J.-H."/>
            <person name="Ryu S."/>
        </authorList>
    </citation>
    <scope>NUCLEOTIDE SEQUENCE</scope>
    <source>
        <strain evidence="2">MADBK_172401_WGS</strain>
        <tissue evidence="2">Digestive gland</tissue>
    </source>
</reference>
<evidence type="ECO:0000313" key="3">
    <source>
        <dbReference type="Proteomes" id="UP000770661"/>
    </source>
</evidence>
<name>A0A8J4Y2W7_CHIOP</name>
<dbReference type="Proteomes" id="UP000770661">
    <property type="component" value="Unassembled WGS sequence"/>
</dbReference>
<feature type="region of interest" description="Disordered" evidence="1">
    <location>
        <begin position="1"/>
        <end position="24"/>
    </location>
</feature>